<dbReference type="Proteomes" id="UP001165960">
    <property type="component" value="Unassembled WGS sequence"/>
</dbReference>
<name>A0ACC2UBA5_9FUNG</name>
<organism evidence="1 2">
    <name type="scientific">Entomophthora muscae</name>
    <dbReference type="NCBI Taxonomy" id="34485"/>
    <lineage>
        <taxon>Eukaryota</taxon>
        <taxon>Fungi</taxon>
        <taxon>Fungi incertae sedis</taxon>
        <taxon>Zoopagomycota</taxon>
        <taxon>Entomophthoromycotina</taxon>
        <taxon>Entomophthoromycetes</taxon>
        <taxon>Entomophthorales</taxon>
        <taxon>Entomophthoraceae</taxon>
        <taxon>Entomophthora</taxon>
    </lineage>
</organism>
<dbReference type="EMBL" id="QTSX02000885">
    <property type="protein sequence ID" value="KAJ9084074.1"/>
    <property type="molecule type" value="Genomic_DNA"/>
</dbReference>
<keyword evidence="2" id="KW-1185">Reference proteome</keyword>
<sequence>MIEFISQLVLFCCDEAELVLAKESSNFTSSWSLNSQKSSTIPARRHTKNASSQIDFSARVYGLANSVGLGSDQKNKKLFQGRQFKIIADLYLMAGRFPEAAKTYMKAIDQTRTNIDNLFHVSSLEGYYCTMLLISSINEDLAAFSYKGVPDELLVTISDTYLKDMVKIYETISHPLLQAECYLKVAKLLTVVWKLGTSKPAIDACIGDDFESSEDSENLKLLRNKHKLSRSYISSWAMRAWKPADNHLTVSEKVGIFSAMAAIFEILGYNRKQAFFLRQSALLLLPKLTQNPSQPVLTVSEDTVRVCLNRVCQGYWIDTQLGPPAYPEFKELKYAAVYPKHQGWVTLQKNVYKECIKLSEAISDFSSMGKYIFHMLLHLYPYLTKSEQEENGRTLLYLVQGHALQFSHLDISTTLPSLVSFGGLKIDPSLDMYPLETTTNNGAQPAPLVFSFKKDDFAKKLEILVVDESFEMEILLTNPFRFPLELDEMQLLVEGVAVSQKKWRMYFASQTMHCLACKLNSPGQRLNTTSRP</sequence>
<accession>A0ACC2UBA5</accession>
<protein>
    <submittedName>
        <fullName evidence="1">Uncharacterized protein</fullName>
    </submittedName>
</protein>
<evidence type="ECO:0000313" key="1">
    <source>
        <dbReference type="EMBL" id="KAJ9084074.1"/>
    </source>
</evidence>
<proteinExistence type="predicted"/>
<reference evidence="1" key="1">
    <citation type="submission" date="2022-04" db="EMBL/GenBank/DDBJ databases">
        <title>Genome of the entomopathogenic fungus Entomophthora muscae.</title>
        <authorList>
            <person name="Elya C."/>
            <person name="Lovett B.R."/>
            <person name="Lee E."/>
            <person name="Macias A.M."/>
            <person name="Hajek A.E."/>
            <person name="De Bivort B.L."/>
            <person name="Kasson M.T."/>
            <person name="De Fine Licht H.H."/>
            <person name="Stajich J.E."/>
        </authorList>
    </citation>
    <scope>NUCLEOTIDE SEQUENCE</scope>
    <source>
        <strain evidence="1">Berkeley</strain>
    </source>
</reference>
<comment type="caution">
    <text evidence="1">The sequence shown here is derived from an EMBL/GenBank/DDBJ whole genome shotgun (WGS) entry which is preliminary data.</text>
</comment>
<evidence type="ECO:0000313" key="2">
    <source>
        <dbReference type="Proteomes" id="UP001165960"/>
    </source>
</evidence>
<gene>
    <name evidence="1" type="ORF">DSO57_1028043</name>
</gene>